<accession>A0A7L9U1W9</accession>
<keyword evidence="9" id="KW-1185">Reference proteome</keyword>
<feature type="active site" description="Charge relay system" evidence="5">
    <location>
        <position position="180"/>
    </location>
</feature>
<dbReference type="SUPFAM" id="SSF52743">
    <property type="entry name" value="Subtilisin-like"/>
    <property type="match status" value="1"/>
</dbReference>
<dbReference type="AlphaFoldDB" id="A0A7L9U1W9"/>
<dbReference type="PROSITE" id="PS00136">
    <property type="entry name" value="SUBTILASE_ASP"/>
    <property type="match status" value="1"/>
</dbReference>
<dbReference type="PROSITE" id="PS00137">
    <property type="entry name" value="SUBTILASE_HIS"/>
    <property type="match status" value="1"/>
</dbReference>
<dbReference type="InterPro" id="IPR015500">
    <property type="entry name" value="Peptidase_S8_subtilisin-rel"/>
</dbReference>
<dbReference type="KEGG" id="mlir:LPB04_14905"/>
<dbReference type="GO" id="GO:0006508">
    <property type="term" value="P:proteolysis"/>
    <property type="evidence" value="ECO:0007669"/>
    <property type="project" value="UniProtKB-KW"/>
</dbReference>
<dbReference type="PRINTS" id="PR00723">
    <property type="entry name" value="SUBTILISIN"/>
</dbReference>
<reference evidence="8 9" key="1">
    <citation type="submission" date="2020-10" db="EMBL/GenBank/DDBJ databases">
        <title>Genome sequencing of Massilia sp. LPB0304.</title>
        <authorList>
            <person name="Kim J."/>
        </authorList>
    </citation>
    <scope>NUCLEOTIDE SEQUENCE [LARGE SCALE GENOMIC DNA]</scope>
    <source>
        <strain evidence="8 9">LPB0304</strain>
    </source>
</reference>
<dbReference type="Gene3D" id="3.40.50.200">
    <property type="entry name" value="Peptidase S8/S53 domain"/>
    <property type="match status" value="1"/>
</dbReference>
<feature type="domain" description="Peptidase S8/S53" evidence="7">
    <location>
        <begin position="171"/>
        <end position="388"/>
    </location>
</feature>
<keyword evidence="4 5" id="KW-0720">Serine protease</keyword>
<dbReference type="InterPro" id="IPR036852">
    <property type="entry name" value="Peptidase_S8/S53_dom_sf"/>
</dbReference>
<feature type="signal peptide" evidence="6">
    <location>
        <begin position="1"/>
        <end position="24"/>
    </location>
</feature>
<evidence type="ECO:0000256" key="2">
    <source>
        <dbReference type="ARBA" id="ARBA00022670"/>
    </source>
</evidence>
<evidence type="ECO:0000256" key="6">
    <source>
        <dbReference type="SAM" id="SignalP"/>
    </source>
</evidence>
<keyword evidence="6" id="KW-0732">Signal</keyword>
<dbReference type="GO" id="GO:0004252">
    <property type="term" value="F:serine-type endopeptidase activity"/>
    <property type="evidence" value="ECO:0007669"/>
    <property type="project" value="UniProtKB-UniRule"/>
</dbReference>
<dbReference type="Pfam" id="PF00082">
    <property type="entry name" value="Peptidase_S8"/>
    <property type="match status" value="1"/>
</dbReference>
<dbReference type="InterPro" id="IPR023827">
    <property type="entry name" value="Peptidase_S8_Asp-AS"/>
</dbReference>
<dbReference type="InterPro" id="IPR022398">
    <property type="entry name" value="Peptidase_S8_His-AS"/>
</dbReference>
<evidence type="ECO:0000313" key="9">
    <source>
        <dbReference type="Proteomes" id="UP000593875"/>
    </source>
</evidence>
<sequence>MIRTGIAALVLGLCTLLGPAQRCAAQAADEDAQPAPPAAARDAEPAARQLLVMLRLPPRHFRPDSAYGSGYGGDGTRAARRRLAEELAGAHGLKLVNAWPMPAIGVDCFVMEEAGGVPVERALAELARDPRVLWVQPVSQYEGLDGGDPLYAVQPAGRDWQLAALHRASTGRRVPVAVIDSGVDSAHPDLLGQVALRENFVDTGPDAAEAHGTAVAGIIAARSGNGVGIAGIAPDARLMALRACWERPHAPVRCNSFTLGRAINYALLHGARVINLSLSGPPDRLLQSLLDAALARGIAVVGAADPRRADGGFPASHPGVISVAAAGTGAAPGALHAPGADIPTCMPGARWALVNGSSFAAAHVSGLAALLVELRPALTPAGLRSRLSEAGAGVAAFSLNTRQEPGQQAERTGSIDACAVIGRAAGACVCPCPSTVAITAEKAP</sequence>
<protein>
    <submittedName>
        <fullName evidence="8">S8 family serine peptidase</fullName>
    </submittedName>
</protein>
<dbReference type="RefSeq" id="WP_193685318.1">
    <property type="nucleotide sequence ID" value="NZ_CP062941.1"/>
</dbReference>
<keyword evidence="3 5" id="KW-0378">Hydrolase</keyword>
<dbReference type="InterPro" id="IPR000209">
    <property type="entry name" value="Peptidase_S8/S53_dom"/>
</dbReference>
<feature type="active site" description="Charge relay system" evidence="5">
    <location>
        <position position="211"/>
    </location>
</feature>
<dbReference type="PROSITE" id="PS51892">
    <property type="entry name" value="SUBTILASE"/>
    <property type="match status" value="1"/>
</dbReference>
<evidence type="ECO:0000256" key="1">
    <source>
        <dbReference type="ARBA" id="ARBA00011073"/>
    </source>
</evidence>
<dbReference type="EMBL" id="CP062941">
    <property type="protein sequence ID" value="QOL48272.1"/>
    <property type="molecule type" value="Genomic_DNA"/>
</dbReference>
<feature type="chain" id="PRO_5032858672" evidence="6">
    <location>
        <begin position="25"/>
        <end position="444"/>
    </location>
</feature>
<keyword evidence="2 5" id="KW-0645">Protease</keyword>
<proteinExistence type="inferred from homology"/>
<gene>
    <name evidence="8" type="ORF">LPB04_14905</name>
</gene>
<evidence type="ECO:0000313" key="8">
    <source>
        <dbReference type="EMBL" id="QOL48272.1"/>
    </source>
</evidence>
<organism evidence="8 9">
    <name type="scientific">Massilia litorea</name>
    <dbReference type="NCBI Taxonomy" id="2769491"/>
    <lineage>
        <taxon>Bacteria</taxon>
        <taxon>Pseudomonadati</taxon>
        <taxon>Pseudomonadota</taxon>
        <taxon>Betaproteobacteria</taxon>
        <taxon>Burkholderiales</taxon>
        <taxon>Oxalobacteraceae</taxon>
        <taxon>Telluria group</taxon>
        <taxon>Massilia</taxon>
    </lineage>
</organism>
<evidence type="ECO:0000256" key="3">
    <source>
        <dbReference type="ARBA" id="ARBA00022801"/>
    </source>
</evidence>
<evidence type="ECO:0000256" key="5">
    <source>
        <dbReference type="PROSITE-ProRule" id="PRU01240"/>
    </source>
</evidence>
<evidence type="ECO:0000256" key="4">
    <source>
        <dbReference type="ARBA" id="ARBA00022825"/>
    </source>
</evidence>
<evidence type="ECO:0000259" key="7">
    <source>
        <dbReference type="Pfam" id="PF00082"/>
    </source>
</evidence>
<dbReference type="PANTHER" id="PTHR43806:SF11">
    <property type="entry name" value="CEREVISIN-RELATED"/>
    <property type="match status" value="1"/>
</dbReference>
<dbReference type="InterPro" id="IPR050131">
    <property type="entry name" value="Peptidase_S8_subtilisin-like"/>
</dbReference>
<comment type="similarity">
    <text evidence="1 5">Belongs to the peptidase S8 family.</text>
</comment>
<name>A0A7L9U1W9_9BURK</name>
<dbReference type="PANTHER" id="PTHR43806">
    <property type="entry name" value="PEPTIDASE S8"/>
    <property type="match status" value="1"/>
</dbReference>
<dbReference type="Proteomes" id="UP000593875">
    <property type="component" value="Chromosome"/>
</dbReference>
<feature type="active site" description="Charge relay system" evidence="5">
    <location>
        <position position="358"/>
    </location>
</feature>